<gene>
    <name evidence="15" type="primary">MDL1_1</name>
    <name evidence="15" type="ORF">IWQ60_000943</name>
</gene>
<dbReference type="CDD" id="cd18573">
    <property type="entry name" value="ABC_6TM_ABCB10_like"/>
    <property type="match status" value="1"/>
</dbReference>
<evidence type="ECO:0000256" key="10">
    <source>
        <dbReference type="ARBA" id="ARBA00023136"/>
    </source>
</evidence>
<comment type="similarity">
    <text evidence="2">Belongs to the ABC transporter superfamily. ABCB family. Mitochondrial peptide exporter (TC 3.A.1.212) subfamily.</text>
</comment>
<dbReference type="GO" id="GO:0016887">
    <property type="term" value="F:ATP hydrolysis activity"/>
    <property type="evidence" value="ECO:0007669"/>
    <property type="project" value="InterPro"/>
</dbReference>
<feature type="transmembrane region" description="Helical" evidence="12">
    <location>
        <begin position="429"/>
        <end position="451"/>
    </location>
</feature>
<comment type="subcellular location">
    <subcellularLocation>
        <location evidence="1">Membrane</location>
        <topology evidence="1">Multi-pass membrane protein</topology>
    </subcellularLocation>
</comment>
<keyword evidence="6 15" id="KW-0067">ATP-binding</keyword>
<keyword evidence="3 12" id="KW-0812">Transmembrane</keyword>
<dbReference type="Gene3D" id="1.20.1560.10">
    <property type="entry name" value="ABC transporter type 1, transmembrane domain"/>
    <property type="match status" value="1"/>
</dbReference>
<dbReference type="GO" id="GO:0005524">
    <property type="term" value="F:ATP binding"/>
    <property type="evidence" value="ECO:0007669"/>
    <property type="project" value="UniProtKB-KW"/>
</dbReference>
<dbReference type="PROSITE" id="PS50893">
    <property type="entry name" value="ABC_TRANSPORTER_2"/>
    <property type="match status" value="1"/>
</dbReference>
<dbReference type="SUPFAM" id="SSF52540">
    <property type="entry name" value="P-loop containing nucleoside triphosphate hydrolases"/>
    <property type="match status" value="1"/>
</dbReference>
<dbReference type="PANTHER" id="PTHR43394:SF1">
    <property type="entry name" value="ATP-BINDING CASSETTE SUB-FAMILY B MEMBER 10, MITOCHONDRIAL"/>
    <property type="match status" value="1"/>
</dbReference>
<evidence type="ECO:0000256" key="6">
    <source>
        <dbReference type="ARBA" id="ARBA00022840"/>
    </source>
</evidence>
<dbReference type="SMART" id="SM00382">
    <property type="entry name" value="AAA"/>
    <property type="match status" value="1"/>
</dbReference>
<proteinExistence type="inferred from homology"/>
<evidence type="ECO:0000313" key="16">
    <source>
        <dbReference type="Proteomes" id="UP001150569"/>
    </source>
</evidence>
<feature type="compositionally biased region" description="Polar residues" evidence="11">
    <location>
        <begin position="147"/>
        <end position="160"/>
    </location>
</feature>
<dbReference type="PROSITE" id="PS50929">
    <property type="entry name" value="ABC_TM1F"/>
    <property type="match status" value="1"/>
</dbReference>
<keyword evidence="8 12" id="KW-1133">Transmembrane helix</keyword>
<evidence type="ECO:0000259" key="14">
    <source>
        <dbReference type="PROSITE" id="PS50929"/>
    </source>
</evidence>
<dbReference type="PROSITE" id="PS00211">
    <property type="entry name" value="ABC_TRANSPORTER_1"/>
    <property type="match status" value="1"/>
</dbReference>
<dbReference type="Pfam" id="PF00664">
    <property type="entry name" value="ABC_membrane"/>
    <property type="match status" value="1"/>
</dbReference>
<name>A0A9W8AHL8_9FUNG</name>
<dbReference type="InterPro" id="IPR003439">
    <property type="entry name" value="ABC_transporter-like_ATP-bd"/>
</dbReference>
<feature type="transmembrane region" description="Helical" evidence="12">
    <location>
        <begin position="331"/>
        <end position="348"/>
    </location>
</feature>
<feature type="region of interest" description="Disordered" evidence="11">
    <location>
        <begin position="45"/>
        <end position="68"/>
    </location>
</feature>
<dbReference type="PANTHER" id="PTHR43394">
    <property type="entry name" value="ATP-DEPENDENT PERMEASE MDL1, MITOCHONDRIAL"/>
    <property type="match status" value="1"/>
</dbReference>
<feature type="compositionally biased region" description="Polar residues" evidence="11">
    <location>
        <begin position="118"/>
        <end position="139"/>
    </location>
</feature>
<keyword evidence="9" id="KW-0496">Mitochondrion</keyword>
<evidence type="ECO:0000256" key="3">
    <source>
        <dbReference type="ARBA" id="ARBA00022692"/>
    </source>
</evidence>
<feature type="transmembrane region" description="Helical" evidence="12">
    <location>
        <begin position="354"/>
        <end position="372"/>
    </location>
</feature>
<feature type="domain" description="ABC transmembrane type-1" evidence="14">
    <location>
        <begin position="210"/>
        <end position="494"/>
    </location>
</feature>
<organism evidence="15 16">
    <name type="scientific">Tieghemiomyces parasiticus</name>
    <dbReference type="NCBI Taxonomy" id="78921"/>
    <lineage>
        <taxon>Eukaryota</taxon>
        <taxon>Fungi</taxon>
        <taxon>Fungi incertae sedis</taxon>
        <taxon>Zoopagomycota</taxon>
        <taxon>Kickxellomycotina</taxon>
        <taxon>Dimargaritomycetes</taxon>
        <taxon>Dimargaritales</taxon>
        <taxon>Dimargaritaceae</taxon>
        <taxon>Tieghemiomyces</taxon>
    </lineage>
</organism>
<keyword evidence="7" id="KW-0809">Transit peptide</keyword>
<evidence type="ECO:0000259" key="13">
    <source>
        <dbReference type="PROSITE" id="PS50893"/>
    </source>
</evidence>
<feature type="transmembrane region" description="Helical" evidence="12">
    <location>
        <begin position="251"/>
        <end position="272"/>
    </location>
</feature>
<dbReference type="FunFam" id="3.40.50.300:FF:000218">
    <property type="entry name" value="Multidrug ABC transporter ATP-binding protein"/>
    <property type="match status" value="1"/>
</dbReference>
<evidence type="ECO:0000256" key="4">
    <source>
        <dbReference type="ARBA" id="ARBA00022741"/>
    </source>
</evidence>
<keyword evidence="5" id="KW-0999">Mitochondrion inner membrane</keyword>
<dbReference type="OrthoDB" id="6500128at2759"/>
<evidence type="ECO:0000256" key="8">
    <source>
        <dbReference type="ARBA" id="ARBA00022989"/>
    </source>
</evidence>
<dbReference type="InterPro" id="IPR027417">
    <property type="entry name" value="P-loop_NTPase"/>
</dbReference>
<dbReference type="GO" id="GO:0005743">
    <property type="term" value="C:mitochondrial inner membrane"/>
    <property type="evidence" value="ECO:0007669"/>
    <property type="project" value="TreeGrafter"/>
</dbReference>
<protein>
    <submittedName>
        <fullName evidence="15">ATP-binding cassette permease mdl1</fullName>
    </submittedName>
</protein>
<dbReference type="SUPFAM" id="SSF90123">
    <property type="entry name" value="ABC transporter transmembrane region"/>
    <property type="match status" value="1"/>
</dbReference>
<dbReference type="Gene3D" id="3.40.50.300">
    <property type="entry name" value="P-loop containing nucleotide triphosphate hydrolases"/>
    <property type="match status" value="1"/>
</dbReference>
<dbReference type="GO" id="GO:0015421">
    <property type="term" value="F:ABC-type oligopeptide transporter activity"/>
    <property type="evidence" value="ECO:0007669"/>
    <property type="project" value="TreeGrafter"/>
</dbReference>
<evidence type="ECO:0000256" key="7">
    <source>
        <dbReference type="ARBA" id="ARBA00022946"/>
    </source>
</evidence>
<reference evidence="15" key="1">
    <citation type="submission" date="2022-07" db="EMBL/GenBank/DDBJ databases">
        <title>Phylogenomic reconstructions and comparative analyses of Kickxellomycotina fungi.</title>
        <authorList>
            <person name="Reynolds N.K."/>
            <person name="Stajich J.E."/>
            <person name="Barry K."/>
            <person name="Grigoriev I.V."/>
            <person name="Crous P."/>
            <person name="Smith M.E."/>
        </authorList>
    </citation>
    <scope>NUCLEOTIDE SEQUENCE</scope>
    <source>
        <strain evidence="15">RSA 861</strain>
    </source>
</reference>
<feature type="transmembrane region" description="Helical" evidence="12">
    <location>
        <begin position="471"/>
        <end position="489"/>
    </location>
</feature>
<feature type="domain" description="ABC transporter" evidence="13">
    <location>
        <begin position="529"/>
        <end position="765"/>
    </location>
</feature>
<dbReference type="InterPro" id="IPR036640">
    <property type="entry name" value="ABC1_TM_sf"/>
</dbReference>
<keyword evidence="4" id="KW-0547">Nucleotide-binding</keyword>
<evidence type="ECO:0000256" key="1">
    <source>
        <dbReference type="ARBA" id="ARBA00004141"/>
    </source>
</evidence>
<dbReference type="InterPro" id="IPR011527">
    <property type="entry name" value="ABC1_TM_dom"/>
</dbReference>
<evidence type="ECO:0000256" key="11">
    <source>
        <dbReference type="SAM" id="MobiDB-lite"/>
    </source>
</evidence>
<evidence type="ECO:0000256" key="5">
    <source>
        <dbReference type="ARBA" id="ARBA00022792"/>
    </source>
</evidence>
<dbReference type="FunFam" id="1.20.1560.10:FF:000048">
    <property type="entry name" value="ATP-binding cassette sub-family B member 10, mitochondrial"/>
    <property type="match status" value="1"/>
</dbReference>
<feature type="transmembrane region" description="Helical" evidence="12">
    <location>
        <begin position="206"/>
        <end position="231"/>
    </location>
</feature>
<dbReference type="InterPro" id="IPR003593">
    <property type="entry name" value="AAA+_ATPase"/>
</dbReference>
<evidence type="ECO:0000256" key="9">
    <source>
        <dbReference type="ARBA" id="ARBA00023128"/>
    </source>
</evidence>
<dbReference type="AlphaFoldDB" id="A0A9W8AHL8"/>
<keyword evidence="10 12" id="KW-0472">Membrane</keyword>
<evidence type="ECO:0000256" key="12">
    <source>
        <dbReference type="SAM" id="Phobius"/>
    </source>
</evidence>
<evidence type="ECO:0000256" key="2">
    <source>
        <dbReference type="ARBA" id="ARBA00005580"/>
    </source>
</evidence>
<dbReference type="Pfam" id="PF00005">
    <property type="entry name" value="ABC_tran"/>
    <property type="match status" value="1"/>
</dbReference>
<sequence>MLGPLLGTCSAFRVHQPSMSLLSTGHPAKARMSLGTALRGVGRLTGNPSSQSRRLHQSPGHRPVPCSWPVSRFRHSPLPAPELQRSTPLGIGASVSVRSFGFLAYFVRGSKARRVPTTAANQSTSAQPRDPGTASNQVAGQQQQQGHSSETLPSHNQTESAPLLRASSPTPPPSEDALEVERNSPPQVTWQSLLRLVRLARPEYKLLGCAVGLLLVSSAITMSVPFAMGKIIDIVATAATPIPFGLTTRQFFAILGSVFVVGGVANAGRVMLIRTAGERVILRLRERLFGALVHQDIPFFDRHRTGDLVSRLANDTTVVGKSLTNNVSDGLRSLVMAGAGLSMMVYMSPTLTGIMLGIVPPISIAAIIYGRFVRDLSHHTQTALGDSTKVVEERLSNIRTVQAFVMEKAEQALYHDRVHTVYELARREAVYSGLFFGGAGLFGNLAIMAVLGVGGNMVLQQTLTVGELTSFLLYTAYVGGSLSGLTSFYSEIMKGLGASGRIFSLLDAQPTIRSNQGAQRTLPALEGRVTFEDVDFVYPARERARIFEHLSFDVAAGSVVGIAGASGSGKSTLIALLLRFYDPQAGRILVDGVDVRDLDLTWWRRQVALVNQEPTLFAGTIAENIAYGLDGFVPESRILEAIRQASCDFIHDLPDGIHTFVGERGVSLSGGQKQRVAIARAIIKNPRILLFDEATSALDSENEYLMKEALEKLTQGRTVITIAHRLSTLKSSDLILCMEDGRVAEMGPFNELMANPHGPFRKLMEYQTSH</sequence>
<comment type="caution">
    <text evidence="15">The sequence shown here is derived from an EMBL/GenBank/DDBJ whole genome shotgun (WGS) entry which is preliminary data.</text>
</comment>
<keyword evidence="16" id="KW-1185">Reference proteome</keyword>
<dbReference type="GO" id="GO:0090374">
    <property type="term" value="P:oligopeptide export from mitochondrion"/>
    <property type="evidence" value="ECO:0007669"/>
    <property type="project" value="TreeGrafter"/>
</dbReference>
<accession>A0A9W8AHL8</accession>
<dbReference type="Proteomes" id="UP001150569">
    <property type="component" value="Unassembled WGS sequence"/>
</dbReference>
<feature type="region of interest" description="Disordered" evidence="11">
    <location>
        <begin position="114"/>
        <end position="183"/>
    </location>
</feature>
<dbReference type="EMBL" id="JANBPT010000026">
    <property type="protein sequence ID" value="KAJ1929724.1"/>
    <property type="molecule type" value="Genomic_DNA"/>
</dbReference>
<dbReference type="InterPro" id="IPR039421">
    <property type="entry name" value="Type_1_exporter"/>
</dbReference>
<dbReference type="InterPro" id="IPR017871">
    <property type="entry name" value="ABC_transporter-like_CS"/>
</dbReference>
<evidence type="ECO:0000313" key="15">
    <source>
        <dbReference type="EMBL" id="KAJ1929724.1"/>
    </source>
</evidence>